<dbReference type="InterPro" id="IPR000277">
    <property type="entry name" value="Cys/Met-Metab_PyrdxlP-dep_enz"/>
</dbReference>
<keyword evidence="4 7" id="KW-0663">Pyridoxal phosphate</keyword>
<evidence type="ECO:0000256" key="4">
    <source>
        <dbReference type="ARBA" id="ARBA00022898"/>
    </source>
</evidence>
<dbReference type="AlphaFoldDB" id="A0A7S3C2X6"/>
<evidence type="ECO:0000256" key="3">
    <source>
        <dbReference type="ARBA" id="ARBA00012085"/>
    </source>
</evidence>
<dbReference type="GO" id="GO:0030170">
    <property type="term" value="F:pyridoxal phosphate binding"/>
    <property type="evidence" value="ECO:0007669"/>
    <property type="project" value="InterPro"/>
</dbReference>
<dbReference type="Pfam" id="PF01053">
    <property type="entry name" value="Cys_Met_Meta_PP"/>
    <property type="match status" value="1"/>
</dbReference>
<organism evidence="8">
    <name type="scientific">Haptolina ericina</name>
    <dbReference type="NCBI Taxonomy" id="156174"/>
    <lineage>
        <taxon>Eukaryota</taxon>
        <taxon>Haptista</taxon>
        <taxon>Haptophyta</taxon>
        <taxon>Prymnesiophyceae</taxon>
        <taxon>Prymnesiales</taxon>
        <taxon>Prymnesiaceae</taxon>
        <taxon>Haptolina</taxon>
    </lineage>
</organism>
<accession>A0A7S3C2X6</accession>
<dbReference type="SUPFAM" id="SSF53383">
    <property type="entry name" value="PLP-dependent transferases"/>
    <property type="match status" value="1"/>
</dbReference>
<proteinExistence type="inferred from homology"/>
<evidence type="ECO:0000256" key="1">
    <source>
        <dbReference type="ARBA" id="ARBA00001933"/>
    </source>
</evidence>
<evidence type="ECO:0000256" key="7">
    <source>
        <dbReference type="RuleBase" id="RU362118"/>
    </source>
</evidence>
<protein>
    <recommendedName>
        <fullName evidence="3">cystathionine gamma-lyase</fullName>
        <ecNumber evidence="3">4.4.1.1</ecNumber>
    </recommendedName>
    <alternativeName>
        <fullName evidence="6">Gamma-cystathionase</fullName>
    </alternativeName>
</protein>
<comment type="similarity">
    <text evidence="7">Belongs to the trans-sulfuration enzymes family.</text>
</comment>
<dbReference type="GO" id="GO:0005737">
    <property type="term" value="C:cytoplasm"/>
    <property type="evidence" value="ECO:0007669"/>
    <property type="project" value="TreeGrafter"/>
</dbReference>
<dbReference type="InterPro" id="IPR015422">
    <property type="entry name" value="PyrdxlP-dep_Trfase_small"/>
</dbReference>
<dbReference type="Gene3D" id="3.90.1150.10">
    <property type="entry name" value="Aspartate Aminotransferase, domain 1"/>
    <property type="match status" value="1"/>
</dbReference>
<evidence type="ECO:0000256" key="2">
    <source>
        <dbReference type="ARBA" id="ARBA00005038"/>
    </source>
</evidence>
<keyword evidence="5" id="KW-0028">Amino-acid biosynthesis</keyword>
<dbReference type="GO" id="GO:0019343">
    <property type="term" value="P:cysteine biosynthetic process via cystathionine"/>
    <property type="evidence" value="ECO:0007669"/>
    <property type="project" value="TreeGrafter"/>
</dbReference>
<gene>
    <name evidence="8" type="ORF">HERI1096_LOCUS38578</name>
</gene>
<dbReference type="EMBL" id="HBHX01069857">
    <property type="protein sequence ID" value="CAE0150726.1"/>
    <property type="molecule type" value="Transcribed_RNA"/>
</dbReference>
<dbReference type="GO" id="GO:0019346">
    <property type="term" value="P:transsulfuration"/>
    <property type="evidence" value="ECO:0007669"/>
    <property type="project" value="InterPro"/>
</dbReference>
<evidence type="ECO:0000313" key="8">
    <source>
        <dbReference type="EMBL" id="CAE0150726.1"/>
    </source>
</evidence>
<comment type="cofactor">
    <cofactor evidence="1 7">
        <name>pyridoxal 5'-phosphate</name>
        <dbReference type="ChEBI" id="CHEBI:597326"/>
    </cofactor>
</comment>
<dbReference type="EC" id="4.4.1.1" evidence="3"/>
<keyword evidence="5" id="KW-0198">Cysteine biosynthesis</keyword>
<comment type="pathway">
    <text evidence="2">Amino-acid biosynthesis; L-cysteine biosynthesis; L-cysteine from L-homocysteine and L-serine: step 2/2.</text>
</comment>
<dbReference type="InterPro" id="IPR015424">
    <property type="entry name" value="PyrdxlP-dep_Trfase"/>
</dbReference>
<evidence type="ECO:0000256" key="6">
    <source>
        <dbReference type="ARBA" id="ARBA00029853"/>
    </source>
</evidence>
<evidence type="ECO:0000256" key="5">
    <source>
        <dbReference type="ARBA" id="ARBA00023192"/>
    </source>
</evidence>
<dbReference type="PANTHER" id="PTHR11808">
    <property type="entry name" value="TRANS-SULFURATION ENZYME FAMILY MEMBER"/>
    <property type="match status" value="1"/>
</dbReference>
<sequence>MLEAHPLIKQVWYPGLASHPDHELAKRVFTSGGHFTSGGPNSTSGNKQQTFGGMLAFIVEGDPDDALRRAARLCDRLRVVTLAVSLGGTESLIEHPASMTHTMIPREDRLAGGLADGLIRLSVGLETVDDVIDDLRQAIDGFDDGK</sequence>
<dbReference type="GO" id="GO:0004123">
    <property type="term" value="F:cystathionine gamma-lyase activity"/>
    <property type="evidence" value="ECO:0007669"/>
    <property type="project" value="TreeGrafter"/>
</dbReference>
<dbReference type="PANTHER" id="PTHR11808:SF15">
    <property type="entry name" value="CYSTATHIONINE GAMMA-LYASE"/>
    <property type="match status" value="1"/>
</dbReference>
<reference evidence="8" key="1">
    <citation type="submission" date="2021-01" db="EMBL/GenBank/DDBJ databases">
        <authorList>
            <person name="Corre E."/>
            <person name="Pelletier E."/>
            <person name="Niang G."/>
            <person name="Scheremetjew M."/>
            <person name="Finn R."/>
            <person name="Kale V."/>
            <person name="Holt S."/>
            <person name="Cochrane G."/>
            <person name="Meng A."/>
            <person name="Brown T."/>
            <person name="Cohen L."/>
        </authorList>
    </citation>
    <scope>NUCLEOTIDE SEQUENCE</scope>
    <source>
        <strain evidence="8">CCMP281</strain>
    </source>
</reference>
<name>A0A7S3C2X6_9EUKA</name>